<evidence type="ECO:0000313" key="2">
    <source>
        <dbReference type="Proteomes" id="UP001172680"/>
    </source>
</evidence>
<dbReference type="EMBL" id="JAPDRP010000003">
    <property type="protein sequence ID" value="KAJ9648437.1"/>
    <property type="molecule type" value="Genomic_DNA"/>
</dbReference>
<name>A0ACC2ZLG1_9PEZI</name>
<proteinExistence type="predicted"/>
<dbReference type="Proteomes" id="UP001172680">
    <property type="component" value="Unassembled WGS sequence"/>
</dbReference>
<comment type="caution">
    <text evidence="1">The sequence shown here is derived from an EMBL/GenBank/DDBJ whole genome shotgun (WGS) entry which is preliminary data.</text>
</comment>
<keyword evidence="2" id="KW-1185">Reference proteome</keyword>
<gene>
    <name evidence="1" type="ORF">H2199_001292</name>
</gene>
<protein>
    <submittedName>
        <fullName evidence="1">Uncharacterized protein</fullName>
    </submittedName>
</protein>
<evidence type="ECO:0000313" key="1">
    <source>
        <dbReference type="EMBL" id="KAJ9648437.1"/>
    </source>
</evidence>
<organism evidence="1 2">
    <name type="scientific">Coniosporium tulheliwenetii</name>
    <dbReference type="NCBI Taxonomy" id="3383036"/>
    <lineage>
        <taxon>Eukaryota</taxon>
        <taxon>Fungi</taxon>
        <taxon>Dikarya</taxon>
        <taxon>Ascomycota</taxon>
        <taxon>Pezizomycotina</taxon>
        <taxon>Dothideomycetes</taxon>
        <taxon>Dothideomycetes incertae sedis</taxon>
        <taxon>Coniosporium</taxon>
    </lineage>
</organism>
<sequence length="346" mass="38112">MPSHGMFRARTERGAGSPSRGSFRGASQCKPRGVFTDGGWHCECNPPLPSTHFKVKKEGPNNGRWFYTCQKGQGKGCSFFLWNEDAKPREVAAVLNNSRNEPHPAPNPVPSTTRAISPPPAYSSQAGNGTNSRKRSREDDEFGDDDAFPWPLTGHEDDGHSDTSTMPPPETPRKAQKVDAYSTPGKRKLPWVTDDTSGLPTPITTGPRKTLFTPSSEPTTANGLGSRSGNHPTSSPNTTPTPSRFLDTPVREYSEDQLATDVFKLLNESKVALEQETRQSLERLLTMHSLKTQGIAKGREISRLAIKAKEARIAELELRVATLEAELEMEKAIAQHLRWEKENEVG</sequence>
<accession>A0ACC2ZLG1</accession>
<reference evidence="1" key="1">
    <citation type="submission" date="2022-10" db="EMBL/GenBank/DDBJ databases">
        <title>Culturing micro-colonial fungi from biological soil crusts in the Mojave desert and describing Neophaeococcomyces mojavensis, and introducing the new genera and species Taxawa tesnikishii.</title>
        <authorList>
            <person name="Kurbessoian T."/>
            <person name="Stajich J.E."/>
        </authorList>
    </citation>
    <scope>NUCLEOTIDE SEQUENCE</scope>
    <source>
        <strain evidence="1">JES_115</strain>
    </source>
</reference>